<evidence type="ECO:0000313" key="1">
    <source>
        <dbReference type="EMBL" id="EKR57182.1"/>
    </source>
</evidence>
<reference evidence="1 2" key="1">
    <citation type="submission" date="2012-10" db="EMBL/GenBank/DDBJ databases">
        <authorList>
            <person name="Harkins D.M."/>
            <person name="Durkin A.S."/>
            <person name="Brinkac L.M."/>
            <person name="Haft D.H."/>
            <person name="Selengut J.D."/>
            <person name="Sanka R."/>
            <person name="DePew J."/>
            <person name="Purushe J."/>
            <person name="Chanthongthip A."/>
            <person name="Lattana O."/>
            <person name="Phetsouvanh R."/>
            <person name="Newton P.N."/>
            <person name="Vinetz J.M."/>
            <person name="Sutton G.G."/>
            <person name="Nierman W.C."/>
            <person name="Fouts D.E."/>
        </authorList>
    </citation>
    <scope>NUCLEOTIDE SEQUENCE [LARGE SCALE GENOMIC DNA]</scope>
    <source>
        <strain evidence="1 2">UI 12758</strain>
    </source>
</reference>
<comment type="caution">
    <text evidence="1">The sequence shown here is derived from an EMBL/GenBank/DDBJ whole genome shotgun (WGS) entry which is preliminary data.</text>
</comment>
<sequence length="60" mass="6658">MKVKTLIKKLEKCNPEAIVEFGTASGSESGKVIDVFAEKNEKIVTLDLVSTHFFGEKADW</sequence>
<organism evidence="1 2">
    <name type="scientific">Leptospira interrogans str. UI 12758</name>
    <dbReference type="NCBI Taxonomy" id="1049938"/>
    <lineage>
        <taxon>Bacteria</taxon>
        <taxon>Pseudomonadati</taxon>
        <taxon>Spirochaetota</taxon>
        <taxon>Spirochaetia</taxon>
        <taxon>Leptospirales</taxon>
        <taxon>Leptospiraceae</taxon>
        <taxon>Leptospira</taxon>
    </lineage>
</organism>
<name>A0A0E2DNF5_LEPIR</name>
<dbReference type="EMBL" id="AHNR02000004">
    <property type="protein sequence ID" value="EKR57182.1"/>
    <property type="molecule type" value="Genomic_DNA"/>
</dbReference>
<dbReference type="AlphaFoldDB" id="A0A0E2DNF5"/>
<gene>
    <name evidence="1" type="ORF">LEP1GSC105_0130</name>
</gene>
<dbReference type="RefSeq" id="WP_000865488.1">
    <property type="nucleotide sequence ID" value="NZ_AHNR02000004.1"/>
</dbReference>
<accession>A0A0E2DNF5</accession>
<protein>
    <submittedName>
        <fullName evidence="1">Uncharacterized protein</fullName>
    </submittedName>
</protein>
<proteinExistence type="predicted"/>
<evidence type="ECO:0000313" key="2">
    <source>
        <dbReference type="Proteomes" id="UP000001340"/>
    </source>
</evidence>
<dbReference type="Proteomes" id="UP000001340">
    <property type="component" value="Unassembled WGS sequence"/>
</dbReference>